<evidence type="ECO:0000256" key="1">
    <source>
        <dbReference type="ARBA" id="ARBA00004370"/>
    </source>
</evidence>
<feature type="signal peptide" evidence="3">
    <location>
        <begin position="1"/>
        <end position="28"/>
    </location>
</feature>
<name>A0ABM9VNV6_9RHOB</name>
<protein>
    <submittedName>
        <fullName evidence="5">Surface antigen</fullName>
    </submittedName>
</protein>
<sequence>MRFPSVALSRFALLVGAGVLLSAGQSAADEDPVGRLAFGVGYDRDSGVSLVGAFQHRALMGRDQSIDLAFSVSSQEQTVALDYRLNRLGDGNPTFGVAVSHAERDRSERQGIDTSVTRVSPGAVWDLGDAGVMSLGLVFIKDDLRALAEAPAILQDEDGARSLMGVALNGELGFGAVELGFNAVLLDDGEDLRYTKAEVALDYALPIPPGALSAELALRAGAINVAQGQTTLNDRFLPSSGAIRGFEANGFGPVDPAALDGAPVGATRYAVMSFDTRYAGLLPGAPDVSFGLFMDVGSAWGLDANGDAARATIDADTYWRGAAGITIGRDFGAARLELVLSDAFAHRPSDRVQNVQLNFSSTF</sequence>
<evidence type="ECO:0000256" key="3">
    <source>
        <dbReference type="SAM" id="SignalP"/>
    </source>
</evidence>
<organism evidence="5 6">
    <name type="scientific">Roseibaca calidilacus</name>
    <dbReference type="NCBI Taxonomy" id="1666912"/>
    <lineage>
        <taxon>Bacteria</taxon>
        <taxon>Pseudomonadati</taxon>
        <taxon>Pseudomonadota</taxon>
        <taxon>Alphaproteobacteria</taxon>
        <taxon>Rhodobacterales</taxon>
        <taxon>Paracoccaceae</taxon>
        <taxon>Roseinatronobacter</taxon>
    </lineage>
</organism>
<dbReference type="EMBL" id="FBYC01000001">
    <property type="protein sequence ID" value="CUX79329.1"/>
    <property type="molecule type" value="Genomic_DNA"/>
</dbReference>
<comment type="subcellular location">
    <subcellularLocation>
        <location evidence="1">Membrane</location>
    </subcellularLocation>
</comment>
<evidence type="ECO:0000259" key="4">
    <source>
        <dbReference type="Pfam" id="PF01103"/>
    </source>
</evidence>
<proteinExistence type="predicted"/>
<evidence type="ECO:0000256" key="2">
    <source>
        <dbReference type="ARBA" id="ARBA00023136"/>
    </source>
</evidence>
<comment type="caution">
    <text evidence="5">The sequence shown here is derived from an EMBL/GenBank/DDBJ whole genome shotgun (WGS) entry which is preliminary data.</text>
</comment>
<evidence type="ECO:0000313" key="6">
    <source>
        <dbReference type="Proteomes" id="UP000182045"/>
    </source>
</evidence>
<keyword evidence="6" id="KW-1185">Reference proteome</keyword>
<keyword evidence="3" id="KW-0732">Signal</keyword>
<dbReference type="Proteomes" id="UP000182045">
    <property type="component" value="Unassembled WGS sequence"/>
</dbReference>
<gene>
    <name evidence="5" type="ORF">Ga0058931_0007</name>
</gene>
<feature type="domain" description="Bacterial surface antigen (D15)" evidence="4">
    <location>
        <begin position="189"/>
        <end position="363"/>
    </location>
</feature>
<feature type="chain" id="PRO_5046570945" evidence="3">
    <location>
        <begin position="29"/>
        <end position="363"/>
    </location>
</feature>
<dbReference type="Pfam" id="PF01103">
    <property type="entry name" value="Omp85"/>
    <property type="match status" value="1"/>
</dbReference>
<keyword evidence="2" id="KW-0472">Membrane</keyword>
<dbReference type="InterPro" id="IPR000184">
    <property type="entry name" value="Bac_surfAg_D15"/>
</dbReference>
<accession>A0ABM9VNV6</accession>
<evidence type="ECO:0000313" key="5">
    <source>
        <dbReference type="EMBL" id="CUX79329.1"/>
    </source>
</evidence>
<dbReference type="Gene3D" id="2.40.160.50">
    <property type="entry name" value="membrane protein fhac: a member of the omp85/tpsb transporter family"/>
    <property type="match status" value="1"/>
</dbReference>
<reference evidence="5 6" key="1">
    <citation type="submission" date="2016-01" db="EMBL/GenBank/DDBJ databases">
        <authorList>
            <person name="Varghese N."/>
        </authorList>
    </citation>
    <scope>NUCLEOTIDE SEQUENCE [LARGE SCALE GENOMIC DNA]</scope>
    <source>
        <strain evidence="5 6">HL-91</strain>
    </source>
</reference>